<feature type="domain" description="ABC3 transporter permease C-terminal" evidence="7">
    <location>
        <begin position="286"/>
        <end position="398"/>
    </location>
</feature>
<proteinExistence type="predicted"/>
<keyword evidence="4 6" id="KW-1133">Transmembrane helix</keyword>
<name>A0ABZ2Z246_9BACT</name>
<evidence type="ECO:0000256" key="5">
    <source>
        <dbReference type="ARBA" id="ARBA00023136"/>
    </source>
</evidence>
<evidence type="ECO:0000256" key="6">
    <source>
        <dbReference type="SAM" id="Phobius"/>
    </source>
</evidence>
<comment type="subcellular location">
    <subcellularLocation>
        <location evidence="1">Cell membrane</location>
        <topology evidence="1">Multi-pass membrane protein</topology>
    </subcellularLocation>
</comment>
<keyword evidence="2" id="KW-1003">Cell membrane</keyword>
<evidence type="ECO:0000256" key="2">
    <source>
        <dbReference type="ARBA" id="ARBA00022475"/>
    </source>
</evidence>
<keyword evidence="10" id="KW-1185">Reference proteome</keyword>
<feature type="transmembrane region" description="Helical" evidence="6">
    <location>
        <begin position="372"/>
        <end position="400"/>
    </location>
</feature>
<feature type="transmembrane region" description="Helical" evidence="6">
    <location>
        <begin position="21"/>
        <end position="41"/>
    </location>
</feature>
<dbReference type="RefSeq" id="WP_341840428.1">
    <property type="nucleotide sequence ID" value="NZ_CP149792.1"/>
</dbReference>
<sequence>MVRNFLKIAGRHMLNSKGFSFINIAGLAIGMASAILILLWIQDERSYDNFHEKKDRIYEVWNRVASEGKLSSWSGVSALTGPVLENDLPEVEKAVRVKANGSLLFTVGEKKVNQSGLLVDEGFLQMFTFPMLTGNLATALRDKHSVVLTEKSAKTFFGDGNALGKLVKIDNGELFTVTGIVKDPPRNSYFSFDYLVPWAAQENPNGSEFGWNDNGTNTFLLLKENADFAVMSGKLKDLKQRYDGEAKTLKWEFFAYPMARWRMYSSFTNGVEDGGGRIALIRLFAVIAGFILLIACINFMNMTTARSEKRAKEVGIRKVSGARKSALVFQFVGESVCTALLAGIMAVVIVMGCMPAFNQLTEKDLFLDFTNVYTWLALGGFVLFTGLLAGSYPAFFLSAYKPLSVLKGTFKRSNALVTPRKVLVIFQFTIAIFLIICTIIVKRQINHVQAREVGYERDHLIYHFLTDDISRNYALIKNELIQSGVATSVAKTNAPLTERWSGGWGQNWQGKDPNDNTSFDRYATDEGLGVTAGLQFIEGRDFDLQKFPTDSLGLIINEAALKVMHFKQPIGQIVSDLGTDWHVIGVIKDVVLKNPYESARPILICGAKSSFLGLNVMQIKLNDKNDVAVNLQKAETIFHKYNPEFPFEYKFVDEEYARKFDSVQRLGTLSALFAGLTIFISCLGLLGLAMYMAETRIREIGIRKVLGASVLNITVLLSRDFVALVAIAFVLAAPLAYWGVSQWLMDFSYRVSVGWQSFALAGCVSVLIALLTVSFQSVKAALANPVRNLKVE</sequence>
<evidence type="ECO:0000259" key="8">
    <source>
        <dbReference type="Pfam" id="PF12704"/>
    </source>
</evidence>
<accession>A0ABZ2Z246</accession>
<feature type="transmembrane region" description="Helical" evidence="6">
    <location>
        <begin position="705"/>
        <end position="738"/>
    </location>
</feature>
<evidence type="ECO:0000259" key="7">
    <source>
        <dbReference type="Pfam" id="PF02687"/>
    </source>
</evidence>
<feature type="domain" description="MacB-like periplasmic core" evidence="8">
    <location>
        <begin position="20"/>
        <end position="235"/>
    </location>
</feature>
<evidence type="ECO:0000256" key="4">
    <source>
        <dbReference type="ARBA" id="ARBA00022989"/>
    </source>
</evidence>
<evidence type="ECO:0000256" key="1">
    <source>
        <dbReference type="ARBA" id="ARBA00004651"/>
    </source>
</evidence>
<protein>
    <submittedName>
        <fullName evidence="9">ABC transporter permease</fullName>
    </submittedName>
</protein>
<dbReference type="PANTHER" id="PTHR30572:SF18">
    <property type="entry name" value="ABC-TYPE MACROLIDE FAMILY EXPORT SYSTEM PERMEASE COMPONENT 2"/>
    <property type="match status" value="1"/>
</dbReference>
<dbReference type="Pfam" id="PF02687">
    <property type="entry name" value="FtsX"/>
    <property type="match status" value="2"/>
</dbReference>
<evidence type="ECO:0000313" key="9">
    <source>
        <dbReference type="EMBL" id="WZN45678.1"/>
    </source>
</evidence>
<dbReference type="PANTHER" id="PTHR30572">
    <property type="entry name" value="MEMBRANE COMPONENT OF TRANSPORTER-RELATED"/>
    <property type="match status" value="1"/>
</dbReference>
<keyword evidence="5 6" id="KW-0472">Membrane</keyword>
<feature type="transmembrane region" description="Helical" evidence="6">
    <location>
        <begin position="758"/>
        <end position="778"/>
    </location>
</feature>
<feature type="transmembrane region" description="Helical" evidence="6">
    <location>
        <begin position="279"/>
        <end position="300"/>
    </location>
</feature>
<reference evidence="9 10" key="1">
    <citation type="submission" date="2024-03" db="EMBL/GenBank/DDBJ databases">
        <title>Chitinophaga caseinilytica sp. nov., a casein hydrolysing bacterium isolated from forest soil.</title>
        <authorList>
            <person name="Lee D.S."/>
            <person name="Han D.M."/>
            <person name="Baek J.H."/>
            <person name="Choi D.G."/>
            <person name="Jeon J.H."/>
            <person name="Jeon C.O."/>
        </authorList>
    </citation>
    <scope>NUCLEOTIDE SEQUENCE [LARGE SCALE GENOMIC DNA]</scope>
    <source>
        <strain evidence="9 10">KACC 19118</strain>
    </source>
</reference>
<dbReference type="InterPro" id="IPR050250">
    <property type="entry name" value="Macrolide_Exporter_MacB"/>
</dbReference>
<feature type="transmembrane region" description="Helical" evidence="6">
    <location>
        <begin position="327"/>
        <end position="352"/>
    </location>
</feature>
<gene>
    <name evidence="9" type="ORF">WJU22_22525</name>
</gene>
<feature type="domain" description="ABC3 transporter permease C-terminal" evidence="7">
    <location>
        <begin position="672"/>
        <end position="781"/>
    </location>
</feature>
<dbReference type="InterPro" id="IPR003838">
    <property type="entry name" value="ABC3_permease_C"/>
</dbReference>
<dbReference type="Proteomes" id="UP001449657">
    <property type="component" value="Chromosome"/>
</dbReference>
<evidence type="ECO:0000313" key="10">
    <source>
        <dbReference type="Proteomes" id="UP001449657"/>
    </source>
</evidence>
<feature type="transmembrane region" description="Helical" evidence="6">
    <location>
        <begin position="421"/>
        <end position="441"/>
    </location>
</feature>
<dbReference type="EMBL" id="CP150096">
    <property type="protein sequence ID" value="WZN45678.1"/>
    <property type="molecule type" value="Genomic_DNA"/>
</dbReference>
<keyword evidence="3 6" id="KW-0812">Transmembrane</keyword>
<organism evidence="9 10">
    <name type="scientific">Chitinophaga caseinilytica</name>
    <dbReference type="NCBI Taxonomy" id="2267521"/>
    <lineage>
        <taxon>Bacteria</taxon>
        <taxon>Pseudomonadati</taxon>
        <taxon>Bacteroidota</taxon>
        <taxon>Chitinophagia</taxon>
        <taxon>Chitinophagales</taxon>
        <taxon>Chitinophagaceae</taxon>
        <taxon>Chitinophaga</taxon>
    </lineage>
</organism>
<dbReference type="InterPro" id="IPR025857">
    <property type="entry name" value="MacB_PCD"/>
</dbReference>
<feature type="transmembrane region" description="Helical" evidence="6">
    <location>
        <begin position="669"/>
        <end position="693"/>
    </location>
</feature>
<evidence type="ECO:0000256" key="3">
    <source>
        <dbReference type="ARBA" id="ARBA00022692"/>
    </source>
</evidence>
<dbReference type="Pfam" id="PF12704">
    <property type="entry name" value="MacB_PCD"/>
    <property type="match status" value="1"/>
</dbReference>